<reference evidence="20" key="1">
    <citation type="submission" date="2020-05" db="EMBL/GenBank/DDBJ databases">
        <authorList>
            <person name="Chiriac C."/>
            <person name="Salcher M."/>
            <person name="Ghai R."/>
            <person name="Kavagutti S V."/>
        </authorList>
    </citation>
    <scope>NUCLEOTIDE SEQUENCE</scope>
</reference>
<evidence type="ECO:0000256" key="7">
    <source>
        <dbReference type="ARBA" id="ARBA00013834"/>
    </source>
</evidence>
<dbReference type="GO" id="GO:0008973">
    <property type="term" value="F:phosphopentomutase activity"/>
    <property type="evidence" value="ECO:0007669"/>
    <property type="project" value="TreeGrafter"/>
</dbReference>
<dbReference type="Pfam" id="PF02878">
    <property type="entry name" value="PGM_PMM_I"/>
    <property type="match status" value="1"/>
</dbReference>
<keyword evidence="9" id="KW-0328">Glycosyltransferase</keyword>
<organism evidence="20">
    <name type="scientific">freshwater metagenome</name>
    <dbReference type="NCBI Taxonomy" id="449393"/>
    <lineage>
        <taxon>unclassified sequences</taxon>
        <taxon>metagenomes</taxon>
        <taxon>ecological metagenomes</taxon>
    </lineage>
</organism>
<accession>A0A6J7LTS2</accession>
<keyword evidence="13" id="KW-0413">Isomerase</keyword>
<evidence type="ECO:0000259" key="16">
    <source>
        <dbReference type="Pfam" id="PF01048"/>
    </source>
</evidence>
<evidence type="ECO:0000256" key="1">
    <source>
        <dbReference type="ARBA" id="ARBA00001946"/>
    </source>
</evidence>
<evidence type="ECO:0000256" key="2">
    <source>
        <dbReference type="ARBA" id="ARBA00005058"/>
    </source>
</evidence>
<dbReference type="PANTHER" id="PTHR45745:SF1">
    <property type="entry name" value="PHOSPHOGLUCOMUTASE 2B-RELATED"/>
    <property type="match status" value="1"/>
</dbReference>
<proteinExistence type="inferred from homology"/>
<evidence type="ECO:0000256" key="6">
    <source>
        <dbReference type="ARBA" id="ARBA00011886"/>
    </source>
</evidence>
<evidence type="ECO:0000256" key="13">
    <source>
        <dbReference type="ARBA" id="ARBA00023235"/>
    </source>
</evidence>
<evidence type="ECO:0000256" key="8">
    <source>
        <dbReference type="ARBA" id="ARBA00022553"/>
    </source>
</evidence>
<evidence type="ECO:0000256" key="9">
    <source>
        <dbReference type="ARBA" id="ARBA00022676"/>
    </source>
</evidence>
<evidence type="ECO:0000256" key="10">
    <source>
        <dbReference type="ARBA" id="ARBA00022679"/>
    </source>
</evidence>
<feature type="domain" description="Nucleoside phosphorylase" evidence="16">
    <location>
        <begin position="32"/>
        <end position="268"/>
    </location>
</feature>
<dbReference type="EC" id="2.4.2.1" evidence="6"/>
<dbReference type="PROSITE" id="PS01240">
    <property type="entry name" value="PNP_MTAP_2"/>
    <property type="match status" value="1"/>
</dbReference>
<evidence type="ECO:0000256" key="4">
    <source>
        <dbReference type="ARBA" id="ARBA00010231"/>
    </source>
</evidence>
<dbReference type="InterPro" id="IPR005846">
    <property type="entry name" value="A-D-PHexomutase_a/b/a-III"/>
</dbReference>
<dbReference type="Gene3D" id="3.40.120.10">
    <property type="entry name" value="Alpha-D-Glucose-1,6-Bisphosphate, subunit A, domain 3"/>
    <property type="match status" value="3"/>
</dbReference>
<evidence type="ECO:0000256" key="5">
    <source>
        <dbReference type="ARBA" id="ARBA00011233"/>
    </source>
</evidence>
<dbReference type="InterPro" id="IPR005844">
    <property type="entry name" value="A-D-PHexomutase_a/b/a-I"/>
</dbReference>
<evidence type="ECO:0000259" key="19">
    <source>
        <dbReference type="Pfam" id="PF02880"/>
    </source>
</evidence>
<evidence type="ECO:0000259" key="18">
    <source>
        <dbReference type="Pfam" id="PF02879"/>
    </source>
</evidence>
<protein>
    <recommendedName>
        <fullName evidence="7">Purine nucleoside phosphorylase</fullName>
        <ecNumber evidence="6">2.4.2.1</ecNumber>
    </recommendedName>
    <alternativeName>
        <fullName evidence="14">Inosine-guanosine phosphorylase</fullName>
    </alternativeName>
</protein>
<sequence>MTNHPSTLAAQSRAAESAAALTSLTGVERHDIAVVLGSGWVPAADLLGTTVADLAVTDLPHFAPPAVEGHAGRVRSIDAGGRRVLVFLGRTHLYEERGVDAVTHAVRTAAATGCTTMVLTNGCGGLNPAWSPGTPVLISDHINLTGASPLHGAHFVDLTDLYSARLRELCRQIEPSLPEGVYAQFHGPMYETPAEIAMVRNIGGTLVGMSTALEAIVARSLGMEILGLSLVTNLAAGMSGKALNHAEVLEAGQAAAARMGDLLARVLREVEAVVVDGGIRAHGAAGDLARAQAWVHEDPDDRTRTELRGTIDAARAHDPAALADLADAFGSRLEFGTAGLRGRLGPGSNRMNRVVVIQTAAGLAAYLRERGGGAVVIGFDARHNSDVFARDSAMVFAGAGLTPLVLPRPLPTPVLAHAVRHLGCAAGVMVTASHNPAQDNGYKVYLGEGSQIVPPADAEISAFIASVAGQPLSSILLSDDWTTLGDDVLDDYVAQVATLVGRHSPRQARVVYTPLHGVGGETFERTLDAAGFPPAIRVDAQFEPDPDFPTLAFPNPEEPGAIDLAIAEAKRASADLVIANDPDADRCAVAVALQGPQGANGLQGSTGEWRMLTGDEVGSLLGWWMIKRGATSGVFARSLVSSSMLDAIAGAHGLACTQTLTGFKWIARVPALEYGYEEALGYCVDPLHVRDKDGISAALLIIEMASALKEDGRSLADVLDDLDREHGIHATSQVSVRVSDLGRITDIMDRLRANPPSSVAGIAVLGMDDLEAPTDGLPPTDGLRFRLEGGARIIVRPSGTEPKIKCYLEVIEYPNGTELEGARASASRRMEALRLAVAPWLE</sequence>
<dbReference type="AlphaFoldDB" id="A0A6J7LTS2"/>
<dbReference type="PRINTS" id="PR00509">
    <property type="entry name" value="PGMPMM"/>
</dbReference>
<dbReference type="InterPro" id="IPR005841">
    <property type="entry name" value="Alpha-D-phosphohexomutase_SF"/>
</dbReference>
<comment type="similarity">
    <text evidence="4">Belongs to the phosphohexose mutase family.</text>
</comment>
<dbReference type="GO" id="GO:0000287">
    <property type="term" value="F:magnesium ion binding"/>
    <property type="evidence" value="ECO:0007669"/>
    <property type="project" value="InterPro"/>
</dbReference>
<name>A0A6J7LTS2_9ZZZZ</name>
<dbReference type="GO" id="GO:0005975">
    <property type="term" value="P:carbohydrate metabolic process"/>
    <property type="evidence" value="ECO:0007669"/>
    <property type="project" value="InterPro"/>
</dbReference>
<dbReference type="Pfam" id="PF00408">
    <property type="entry name" value="PGM_PMM_IV"/>
    <property type="match status" value="1"/>
</dbReference>
<dbReference type="InterPro" id="IPR000845">
    <property type="entry name" value="Nucleoside_phosphorylase_d"/>
</dbReference>
<comment type="cofactor">
    <cofactor evidence="1">
        <name>Mg(2+)</name>
        <dbReference type="ChEBI" id="CHEBI:18420"/>
    </cofactor>
</comment>
<dbReference type="EMBL" id="CAFBNE010000205">
    <property type="protein sequence ID" value="CAB4971697.1"/>
    <property type="molecule type" value="Genomic_DNA"/>
</dbReference>
<dbReference type="InterPro" id="IPR016055">
    <property type="entry name" value="A-D-PHexomutase_a/b/a-I/II/III"/>
</dbReference>
<evidence type="ECO:0000256" key="3">
    <source>
        <dbReference type="ARBA" id="ARBA00006751"/>
    </source>
</evidence>
<feature type="domain" description="Alpha-D-phosphohexomutase alpha/beta/alpha" evidence="19">
    <location>
        <begin position="614"/>
        <end position="721"/>
    </location>
</feature>
<dbReference type="NCBIfam" id="TIGR01697">
    <property type="entry name" value="PNPH-PUNA-XAPA"/>
    <property type="match status" value="1"/>
</dbReference>
<feature type="domain" description="Alpha-D-phosphohexomutase C-terminal" evidence="15">
    <location>
        <begin position="764"/>
        <end position="810"/>
    </location>
</feature>
<evidence type="ECO:0000259" key="17">
    <source>
        <dbReference type="Pfam" id="PF02878"/>
    </source>
</evidence>
<dbReference type="InterPro" id="IPR005845">
    <property type="entry name" value="A-D-PHexomutase_a/b/a-II"/>
</dbReference>
<dbReference type="InterPro" id="IPR018099">
    <property type="entry name" value="Purine_phosphorylase-2_CS"/>
</dbReference>
<evidence type="ECO:0000259" key="15">
    <source>
        <dbReference type="Pfam" id="PF00408"/>
    </source>
</evidence>
<comment type="similarity">
    <text evidence="3">Belongs to the PNP/MTAP phosphorylase family.</text>
</comment>
<evidence type="ECO:0000313" key="20">
    <source>
        <dbReference type="EMBL" id="CAB4971697.1"/>
    </source>
</evidence>
<dbReference type="SUPFAM" id="SSF55957">
    <property type="entry name" value="Phosphoglucomutase, C-terminal domain"/>
    <property type="match status" value="1"/>
</dbReference>
<dbReference type="SUPFAM" id="SSF53738">
    <property type="entry name" value="Phosphoglucomutase, first 3 domains"/>
    <property type="match status" value="3"/>
</dbReference>
<dbReference type="Gene3D" id="3.30.310.50">
    <property type="entry name" value="Alpha-D-phosphohexomutase, C-terminal domain"/>
    <property type="match status" value="1"/>
</dbReference>
<dbReference type="SUPFAM" id="SSF53167">
    <property type="entry name" value="Purine and uridine phosphorylases"/>
    <property type="match status" value="1"/>
</dbReference>
<keyword evidence="10" id="KW-0808">Transferase</keyword>
<dbReference type="InterPro" id="IPR005843">
    <property type="entry name" value="A-D-PHexomutase_C"/>
</dbReference>
<keyword evidence="11" id="KW-0479">Metal-binding</keyword>
<dbReference type="Pfam" id="PF01048">
    <property type="entry name" value="PNP_UDP_1"/>
    <property type="match status" value="1"/>
</dbReference>
<keyword evidence="12" id="KW-0460">Magnesium</keyword>
<feature type="domain" description="Alpha-D-phosphohexomutase alpha/beta/alpha" evidence="18">
    <location>
        <begin position="490"/>
        <end position="590"/>
    </location>
</feature>
<comment type="pathway">
    <text evidence="2">Purine metabolism; purine nucleoside salvage.</text>
</comment>
<dbReference type="InterPro" id="IPR035994">
    <property type="entry name" value="Nucleoside_phosphorylase_sf"/>
</dbReference>
<comment type="subunit">
    <text evidence="5">Homotrimer.</text>
</comment>
<dbReference type="Pfam" id="PF02879">
    <property type="entry name" value="PGM_PMM_II"/>
    <property type="match status" value="1"/>
</dbReference>
<dbReference type="InterPro" id="IPR011269">
    <property type="entry name" value="PUNP"/>
</dbReference>
<dbReference type="UniPathway" id="UPA00606"/>
<dbReference type="NCBIfam" id="NF006054">
    <property type="entry name" value="PRK08202.1"/>
    <property type="match status" value="1"/>
</dbReference>
<dbReference type="NCBIfam" id="TIGR01698">
    <property type="entry name" value="PUNP"/>
    <property type="match status" value="1"/>
</dbReference>
<dbReference type="InterPro" id="IPR011268">
    <property type="entry name" value="Purine_phosphorylase"/>
</dbReference>
<evidence type="ECO:0000256" key="12">
    <source>
        <dbReference type="ARBA" id="ARBA00022842"/>
    </source>
</evidence>
<keyword evidence="8" id="KW-0597">Phosphoprotein</keyword>
<dbReference type="Gene3D" id="3.40.50.1580">
    <property type="entry name" value="Nucleoside phosphorylase domain"/>
    <property type="match status" value="1"/>
</dbReference>
<dbReference type="InterPro" id="IPR036900">
    <property type="entry name" value="A-D-PHexomutase_C_sf"/>
</dbReference>
<dbReference type="GO" id="GO:0004731">
    <property type="term" value="F:purine-nucleoside phosphorylase activity"/>
    <property type="evidence" value="ECO:0007669"/>
    <property type="project" value="UniProtKB-EC"/>
</dbReference>
<dbReference type="PANTHER" id="PTHR45745">
    <property type="entry name" value="PHOSPHOMANNOMUTASE 45A"/>
    <property type="match status" value="1"/>
</dbReference>
<dbReference type="PROSITE" id="PS00710">
    <property type="entry name" value="PGM_PMM"/>
    <property type="match status" value="1"/>
</dbReference>
<dbReference type="CDD" id="cd05799">
    <property type="entry name" value="PGM2"/>
    <property type="match status" value="1"/>
</dbReference>
<evidence type="ECO:0000256" key="14">
    <source>
        <dbReference type="ARBA" id="ARBA00031036"/>
    </source>
</evidence>
<dbReference type="InterPro" id="IPR016066">
    <property type="entry name" value="A-D-PHexomutase_CS"/>
</dbReference>
<evidence type="ECO:0000256" key="11">
    <source>
        <dbReference type="ARBA" id="ARBA00022723"/>
    </source>
</evidence>
<feature type="domain" description="Alpha-D-phosphohexomutase alpha/beta/alpha" evidence="17">
    <location>
        <begin position="333"/>
        <end position="466"/>
    </location>
</feature>
<gene>
    <name evidence="20" type="ORF">UFOPK3772_03438</name>
</gene>
<dbReference type="GO" id="GO:0006166">
    <property type="term" value="P:purine ribonucleoside salvage"/>
    <property type="evidence" value="ECO:0007669"/>
    <property type="project" value="TreeGrafter"/>
</dbReference>
<dbReference type="CDD" id="cd09009">
    <property type="entry name" value="PNP-EcPNPII_like"/>
    <property type="match status" value="1"/>
</dbReference>
<dbReference type="Pfam" id="PF02880">
    <property type="entry name" value="PGM_PMM_III"/>
    <property type="match status" value="1"/>
</dbReference>